<keyword evidence="8" id="KW-1185">Reference proteome</keyword>
<dbReference type="CDD" id="cd03016">
    <property type="entry name" value="PRX_1cys"/>
    <property type="match status" value="1"/>
</dbReference>
<keyword evidence="2" id="KW-0049">Antioxidant</keyword>
<dbReference type="Gene3D" id="3.40.30.10">
    <property type="entry name" value="Glutaredoxin"/>
    <property type="match status" value="1"/>
</dbReference>
<dbReference type="OrthoDB" id="2996783at2759"/>
<keyword evidence="4" id="KW-0676">Redox-active center</keyword>
<dbReference type="EMBL" id="CENE01000003">
    <property type="protein sequence ID" value="CEQ39517.1"/>
    <property type="molecule type" value="Genomic_DNA"/>
</dbReference>
<dbReference type="GO" id="GO:0005829">
    <property type="term" value="C:cytosol"/>
    <property type="evidence" value="ECO:0007669"/>
    <property type="project" value="TreeGrafter"/>
</dbReference>
<reference evidence="8" key="1">
    <citation type="submission" date="2015-02" db="EMBL/GenBank/DDBJ databases">
        <authorList>
            <person name="Gon?alves P."/>
        </authorList>
    </citation>
    <scope>NUCLEOTIDE SEQUENCE [LARGE SCALE GENOMIC DNA]</scope>
</reference>
<dbReference type="InterPro" id="IPR000866">
    <property type="entry name" value="AhpC/TSA"/>
</dbReference>
<dbReference type="Gene3D" id="3.30.1020.10">
    <property type="entry name" value="Antioxidant, Horf6, Chain A, domain2"/>
    <property type="match status" value="1"/>
</dbReference>
<evidence type="ECO:0000256" key="2">
    <source>
        <dbReference type="ARBA" id="ARBA00022862"/>
    </source>
</evidence>
<dbReference type="Proteomes" id="UP000243876">
    <property type="component" value="Unassembled WGS sequence"/>
</dbReference>
<comment type="similarity">
    <text evidence="5">Belongs to the peroxiredoxin family. Prx6 subfamily.</text>
</comment>
<evidence type="ECO:0000256" key="3">
    <source>
        <dbReference type="ARBA" id="ARBA00023002"/>
    </source>
</evidence>
<dbReference type="InterPro" id="IPR019479">
    <property type="entry name" value="Peroxiredoxin_C"/>
</dbReference>
<evidence type="ECO:0000256" key="5">
    <source>
        <dbReference type="ARBA" id="ARBA00025719"/>
    </source>
</evidence>
<dbReference type="PANTHER" id="PTHR43503">
    <property type="entry name" value="MCG48959-RELATED"/>
    <property type="match status" value="1"/>
</dbReference>
<dbReference type="InterPro" id="IPR036249">
    <property type="entry name" value="Thioredoxin-like_sf"/>
</dbReference>
<name>A0A0D6EHL4_SPOSA</name>
<dbReference type="GO" id="GO:0045454">
    <property type="term" value="P:cell redox homeostasis"/>
    <property type="evidence" value="ECO:0007669"/>
    <property type="project" value="TreeGrafter"/>
</dbReference>
<keyword evidence="3" id="KW-0560">Oxidoreductase</keyword>
<dbReference type="GO" id="GO:0051920">
    <property type="term" value="F:peroxiredoxin activity"/>
    <property type="evidence" value="ECO:0007669"/>
    <property type="project" value="InterPro"/>
</dbReference>
<dbReference type="PROSITE" id="PS51352">
    <property type="entry name" value="THIOREDOXIN_2"/>
    <property type="match status" value="1"/>
</dbReference>
<keyword evidence="1" id="KW-0575">Peroxidase</keyword>
<feature type="domain" description="Thioredoxin" evidence="6">
    <location>
        <begin position="9"/>
        <end position="172"/>
    </location>
</feature>
<organism evidence="7 8">
    <name type="scientific">Sporidiobolus salmonicolor</name>
    <name type="common">Yeast-like fungus</name>
    <name type="synonym">Sporobolomyces salmonicolor</name>
    <dbReference type="NCBI Taxonomy" id="5005"/>
    <lineage>
        <taxon>Eukaryota</taxon>
        <taxon>Fungi</taxon>
        <taxon>Dikarya</taxon>
        <taxon>Basidiomycota</taxon>
        <taxon>Pucciniomycotina</taxon>
        <taxon>Microbotryomycetes</taxon>
        <taxon>Sporidiobolales</taxon>
        <taxon>Sporidiobolaceae</taxon>
        <taxon>Sporobolomyces</taxon>
    </lineage>
</organism>
<dbReference type="FunFam" id="3.40.30.10:FF:000011">
    <property type="entry name" value="Peroxiredoxin PRX1"/>
    <property type="match status" value="1"/>
</dbReference>
<protein>
    <submittedName>
        <fullName evidence="7">SPOSA6832_01048-mRNA-1:cds</fullName>
    </submittedName>
</protein>
<evidence type="ECO:0000256" key="4">
    <source>
        <dbReference type="ARBA" id="ARBA00023284"/>
    </source>
</evidence>
<dbReference type="InterPro" id="IPR045020">
    <property type="entry name" value="PRX_1cys"/>
</dbReference>
<evidence type="ECO:0000259" key="6">
    <source>
        <dbReference type="PROSITE" id="PS51352"/>
    </source>
</evidence>
<dbReference type="SUPFAM" id="SSF52833">
    <property type="entry name" value="Thioredoxin-like"/>
    <property type="match status" value="1"/>
</dbReference>
<dbReference type="InterPro" id="IPR013766">
    <property type="entry name" value="Thioredoxin_domain"/>
</dbReference>
<sequence length="240" mass="27012">MAAPQKNGLRLGYRSPDFKANTTQGEIQFHDWIGDSWAILFSHPADFTPVCTTELGEAARLAPEFEKRGVKMIGLSCNELKSHGEWIQDINKFANVDLQFPIIADPSREVAKLYDMLDEQDLTNLDEKGIPFTVRSVYIIDPKKTIRLSLTYPASTGRQFNEILRVIDSLQLGDKNKITTPANWTPGDKVIVHPSVKVRLSVLETGASGTDSRSPQTEDARKIFPNEVEEVYPYLRFTTL</sequence>
<accession>A0A0D6EHL4</accession>
<gene>
    <name evidence="7" type="primary">SPOSA6832_01048</name>
</gene>
<dbReference type="Pfam" id="PF00578">
    <property type="entry name" value="AhpC-TSA"/>
    <property type="match status" value="1"/>
</dbReference>
<dbReference type="PANTHER" id="PTHR43503:SF4">
    <property type="entry name" value="PEROXIREDOXIN-6"/>
    <property type="match status" value="1"/>
</dbReference>
<dbReference type="AlphaFoldDB" id="A0A0D6EHL4"/>
<evidence type="ECO:0000313" key="8">
    <source>
        <dbReference type="Proteomes" id="UP000243876"/>
    </source>
</evidence>
<proteinExistence type="inferred from homology"/>
<dbReference type="GO" id="GO:0005739">
    <property type="term" value="C:mitochondrion"/>
    <property type="evidence" value="ECO:0007669"/>
    <property type="project" value="TreeGrafter"/>
</dbReference>
<evidence type="ECO:0000313" key="7">
    <source>
        <dbReference type="EMBL" id="CEQ39517.1"/>
    </source>
</evidence>
<dbReference type="Pfam" id="PF10417">
    <property type="entry name" value="1-cysPrx_C"/>
    <property type="match status" value="1"/>
</dbReference>
<evidence type="ECO:0000256" key="1">
    <source>
        <dbReference type="ARBA" id="ARBA00022559"/>
    </source>
</evidence>